<feature type="active site" evidence="5">
    <location>
        <position position="246"/>
    </location>
</feature>
<dbReference type="PANTHER" id="PTHR43570">
    <property type="entry name" value="ALDEHYDE DEHYDROGENASE"/>
    <property type="match status" value="1"/>
</dbReference>
<dbReference type="EMBL" id="LSNE01000003">
    <property type="protein sequence ID" value="KXI30220.1"/>
    <property type="molecule type" value="Genomic_DNA"/>
</dbReference>
<evidence type="ECO:0000313" key="8">
    <source>
        <dbReference type="Proteomes" id="UP000070299"/>
    </source>
</evidence>
<evidence type="ECO:0000256" key="2">
    <source>
        <dbReference type="ARBA" id="ARBA00023002"/>
    </source>
</evidence>
<feature type="active site" evidence="5">
    <location>
        <position position="212"/>
    </location>
</feature>
<evidence type="ECO:0000256" key="3">
    <source>
        <dbReference type="ARBA" id="ARBA00023027"/>
    </source>
</evidence>
<dbReference type="RefSeq" id="WP_068374224.1">
    <property type="nucleotide sequence ID" value="NZ_LSNE01000003.1"/>
</dbReference>
<dbReference type="Gene3D" id="3.40.309.10">
    <property type="entry name" value="Aldehyde Dehydrogenase, Chain A, domain 2"/>
    <property type="match status" value="1"/>
</dbReference>
<keyword evidence="2 4" id="KW-0560">Oxidoreductase</keyword>
<dbReference type="InterPro" id="IPR016163">
    <property type="entry name" value="Ald_DH_C"/>
</dbReference>
<dbReference type="CDD" id="cd07087">
    <property type="entry name" value="ALDH_F3-13-14_CALDH-like"/>
    <property type="match status" value="1"/>
</dbReference>
<comment type="similarity">
    <text evidence="1 4">Belongs to the aldehyde dehydrogenase family.</text>
</comment>
<dbReference type="FunFam" id="3.40.605.10:FF:000004">
    <property type="entry name" value="Aldehyde dehydrogenase"/>
    <property type="match status" value="1"/>
</dbReference>
<sequence>MQADVITNQVNHLKTTFSSGITRDLKWRLAQLKQLKLMLVEQEAAFLAGLKSDLGKSEQEAWTSEIGFVVSDIDHTVKHLISWAKARKVSTPMFVQPGKSYLLPEPLGTVLIIGAWNYPLQLVLAPLVAAIAAGNCAVLKPSELSVKTAELLALYLPQYLDQNAYQVVTGAVLETTELLKQAFDHILYTGGEGVGKIVMRAAAEHLTPVTLELGGKCPCIVDSTTDLTVTAARIAWSKWMNAGQTCVAPDYVLIEKSFLTPFIAALKQKISEFYGSDISKSKDYGRIVNARHFARLTSYLQDQDVILGGEMDVDTNYIAPTLVLNPSADSSVMLEEIFGPILIILTVDKIQDAIPLINSKPKPLALYLYTKNTQFEQQVLSQTSAGSVGVNDGMMFMANPSLPFGGVGNSGMGAYHGKFGFDTFSHLKSVLKRSFLFDVALRYPPFSASKLKILKKLL</sequence>
<dbReference type="Gene3D" id="3.40.605.10">
    <property type="entry name" value="Aldehyde Dehydrogenase, Chain A, domain 1"/>
    <property type="match status" value="1"/>
</dbReference>
<dbReference type="GO" id="GO:0004029">
    <property type="term" value="F:aldehyde dehydrogenase (NAD+) activity"/>
    <property type="evidence" value="ECO:0007669"/>
    <property type="project" value="TreeGrafter"/>
</dbReference>
<evidence type="ECO:0000313" key="7">
    <source>
        <dbReference type="EMBL" id="KXI30220.1"/>
    </source>
</evidence>
<protein>
    <recommendedName>
        <fullName evidence="4">Aldehyde dehydrogenase</fullName>
    </recommendedName>
</protein>
<dbReference type="InterPro" id="IPR016162">
    <property type="entry name" value="Ald_DH_N"/>
</dbReference>
<name>A0A136A519_9ALTE</name>
<dbReference type="FunFam" id="3.40.309.10:FF:000003">
    <property type="entry name" value="Aldehyde dehydrogenase"/>
    <property type="match status" value="1"/>
</dbReference>
<dbReference type="PANTHER" id="PTHR43570:SF16">
    <property type="entry name" value="ALDEHYDE DEHYDROGENASE TYPE III, ISOFORM Q"/>
    <property type="match status" value="1"/>
</dbReference>
<dbReference type="GO" id="GO:0005737">
    <property type="term" value="C:cytoplasm"/>
    <property type="evidence" value="ECO:0007669"/>
    <property type="project" value="TreeGrafter"/>
</dbReference>
<reference evidence="8" key="1">
    <citation type="submission" date="2016-02" db="EMBL/GenBank/DDBJ databases">
        <authorList>
            <person name="Schultz-Johansen M."/>
            <person name="Glaring M.A."/>
            <person name="Bech P.K."/>
            <person name="Stougaard P."/>
        </authorList>
    </citation>
    <scope>NUCLEOTIDE SEQUENCE [LARGE SCALE GENOMIC DNA]</scope>
    <source>
        <strain evidence="8">S66</strain>
    </source>
</reference>
<dbReference type="Proteomes" id="UP000070299">
    <property type="component" value="Unassembled WGS sequence"/>
</dbReference>
<dbReference type="AlphaFoldDB" id="A0A136A519"/>
<dbReference type="SUPFAM" id="SSF53720">
    <property type="entry name" value="ALDH-like"/>
    <property type="match status" value="1"/>
</dbReference>
<dbReference type="STRING" id="1799789.AX660_09540"/>
<evidence type="ECO:0000256" key="4">
    <source>
        <dbReference type="PIRNR" id="PIRNR036492"/>
    </source>
</evidence>
<evidence type="ECO:0000259" key="6">
    <source>
        <dbReference type="Pfam" id="PF00171"/>
    </source>
</evidence>
<dbReference type="InterPro" id="IPR015590">
    <property type="entry name" value="Aldehyde_DH_dom"/>
</dbReference>
<dbReference type="PIRSF" id="PIRSF036492">
    <property type="entry name" value="ALDH"/>
    <property type="match status" value="1"/>
</dbReference>
<dbReference type="InterPro" id="IPR016161">
    <property type="entry name" value="Ald_DH/histidinol_DH"/>
</dbReference>
<gene>
    <name evidence="7" type="ORF">AX660_09540</name>
</gene>
<feature type="domain" description="Aldehyde dehydrogenase" evidence="6">
    <location>
        <begin position="24"/>
        <end position="430"/>
    </location>
</feature>
<organism evidence="7 8">
    <name type="scientific">Paraglaciecola hydrolytica</name>
    <dbReference type="NCBI Taxonomy" id="1799789"/>
    <lineage>
        <taxon>Bacteria</taxon>
        <taxon>Pseudomonadati</taxon>
        <taxon>Pseudomonadota</taxon>
        <taxon>Gammaproteobacteria</taxon>
        <taxon>Alteromonadales</taxon>
        <taxon>Alteromonadaceae</taxon>
        <taxon>Paraglaciecola</taxon>
    </lineage>
</organism>
<accession>A0A136A519</accession>
<evidence type="ECO:0000256" key="1">
    <source>
        <dbReference type="ARBA" id="ARBA00009986"/>
    </source>
</evidence>
<dbReference type="GO" id="GO:0006081">
    <property type="term" value="P:aldehyde metabolic process"/>
    <property type="evidence" value="ECO:0007669"/>
    <property type="project" value="InterPro"/>
</dbReference>
<comment type="caution">
    <text evidence="7">The sequence shown here is derived from an EMBL/GenBank/DDBJ whole genome shotgun (WGS) entry which is preliminary data.</text>
</comment>
<keyword evidence="3" id="KW-0520">NAD</keyword>
<keyword evidence="8" id="KW-1185">Reference proteome</keyword>
<dbReference type="InterPro" id="IPR012394">
    <property type="entry name" value="Aldehyde_DH_NAD(P)"/>
</dbReference>
<proteinExistence type="inferred from homology"/>
<dbReference type="OrthoDB" id="9812625at2"/>
<dbReference type="Pfam" id="PF00171">
    <property type="entry name" value="Aldedh"/>
    <property type="match status" value="1"/>
</dbReference>
<evidence type="ECO:0000256" key="5">
    <source>
        <dbReference type="PIRSR" id="PIRSR036492-1"/>
    </source>
</evidence>